<keyword evidence="6 9" id="KW-1133">Transmembrane helix</keyword>
<sequence length="626" mass="66734">MAVNTDETLSDDPDVPEAELAEEPEMVRPPADDSMILQELKDSESERKALRVIPRLPEGLDKVTFGVAGAFALAFVIWGLVNTASLSAASSVALSWVTENTGWLFVSLASFFVIFVLWLALGRFGNIPLGRDGEKPEFRTVSWISMMFSAGMGIGLVFYGVAEPLYHYVSPPPGTVDGSTPEAIQTAMATSIFHWSIHPWAMFAVVGIAMAYSTFRLGRRQLISSAFTSLFGPRVEGPAGKIVNILAIFATLFGTAASLGLGAMQIASGIEFNGWVGKVGSPVLVAVITALTICFVLSAVSGIARGIQWLSNINMILALLLAVLVFVLGPTLLILNLIPSAIGDFVRDLPSMASRTESAGDESVRAWMSGWTIFYWAWWVSWAPFVGMFIARISRGRTIRQFVTGVLLVPSLVSVIWFSIFGGAAFDVQLKAEASGGASGSMVSMVDGEPSIDFEGAMFDLIQHLGTGPGVTLAIAILAMVLVGIFFVTGADSASIVMGSLSTNGRMEPSKRVIVFWGVLTGAVAAIMLLAGGDDPGQALNGLKNITIVSALPFAIVMFVLCIALVKDLRRDPLALRKRLADSVVERAIRSGVDEHGGVPFKLVTRHDCTETCEAEARCPGRGTDA</sequence>
<feature type="region of interest" description="Disordered" evidence="8">
    <location>
        <begin position="1"/>
        <end position="29"/>
    </location>
</feature>
<keyword evidence="11" id="KW-1185">Reference proteome</keyword>
<evidence type="ECO:0000256" key="4">
    <source>
        <dbReference type="ARBA" id="ARBA00022475"/>
    </source>
</evidence>
<feature type="transmembrane region" description="Helical" evidence="9">
    <location>
        <begin position="403"/>
        <end position="426"/>
    </location>
</feature>
<evidence type="ECO:0000256" key="8">
    <source>
        <dbReference type="SAM" id="MobiDB-lite"/>
    </source>
</evidence>
<feature type="compositionally biased region" description="Acidic residues" evidence="8">
    <location>
        <begin position="8"/>
        <end position="24"/>
    </location>
</feature>
<feature type="transmembrane region" description="Helical" evidence="9">
    <location>
        <begin position="545"/>
        <end position="566"/>
    </location>
</feature>
<evidence type="ECO:0000256" key="3">
    <source>
        <dbReference type="ARBA" id="ARBA00022448"/>
    </source>
</evidence>
<feature type="transmembrane region" description="Helical" evidence="9">
    <location>
        <begin position="513"/>
        <end position="533"/>
    </location>
</feature>
<comment type="caution">
    <text evidence="10">The sequence shown here is derived from an EMBL/GenBank/DDBJ whole genome shotgun (WGS) entry which is preliminary data.</text>
</comment>
<feature type="transmembrane region" description="Helical" evidence="9">
    <location>
        <begin position="63"/>
        <end position="81"/>
    </location>
</feature>
<dbReference type="NCBIfam" id="TIGR00842">
    <property type="entry name" value="bcct"/>
    <property type="match status" value="1"/>
</dbReference>
<dbReference type="Proteomes" id="UP000766570">
    <property type="component" value="Unassembled WGS sequence"/>
</dbReference>
<reference evidence="10 11" key="1">
    <citation type="submission" date="2021-03" db="EMBL/GenBank/DDBJ databases">
        <title>Sequencing the genomes of 1000 actinobacteria strains.</title>
        <authorList>
            <person name="Klenk H.-P."/>
        </authorList>
    </citation>
    <scope>NUCLEOTIDE SEQUENCE [LARGE SCALE GENOMIC DNA]</scope>
    <source>
        <strain evidence="10 11">DSM 15454</strain>
    </source>
</reference>
<proteinExistence type="inferred from homology"/>
<comment type="similarity">
    <text evidence="2">Belongs to the BCCT transporter (TC 2.A.15) family.</text>
</comment>
<feature type="transmembrane region" description="Helical" evidence="9">
    <location>
        <begin position="197"/>
        <end position="215"/>
    </location>
</feature>
<gene>
    <name evidence="10" type="ORF">JOF46_000201</name>
</gene>
<feature type="transmembrane region" description="Helical" evidence="9">
    <location>
        <begin position="283"/>
        <end position="304"/>
    </location>
</feature>
<dbReference type="EMBL" id="JAGIOE010000001">
    <property type="protein sequence ID" value="MBP2372289.1"/>
    <property type="molecule type" value="Genomic_DNA"/>
</dbReference>
<feature type="transmembrane region" description="Helical" evidence="9">
    <location>
        <begin position="473"/>
        <end position="501"/>
    </location>
</feature>
<dbReference type="PANTHER" id="PTHR30047:SF7">
    <property type="entry name" value="HIGH-AFFINITY CHOLINE TRANSPORT PROTEIN"/>
    <property type="match status" value="1"/>
</dbReference>
<evidence type="ECO:0000256" key="9">
    <source>
        <dbReference type="SAM" id="Phobius"/>
    </source>
</evidence>
<name>A0ABS4W7V9_9MICC</name>
<dbReference type="InterPro" id="IPR018093">
    <property type="entry name" value="BCCT_CS"/>
</dbReference>
<organism evidence="10 11">
    <name type="scientific">Paeniglutamicibacter psychrophenolicus</name>
    <dbReference type="NCBI Taxonomy" id="257454"/>
    <lineage>
        <taxon>Bacteria</taxon>
        <taxon>Bacillati</taxon>
        <taxon>Actinomycetota</taxon>
        <taxon>Actinomycetes</taxon>
        <taxon>Micrococcales</taxon>
        <taxon>Micrococcaceae</taxon>
        <taxon>Paeniglutamicibacter</taxon>
    </lineage>
</organism>
<feature type="transmembrane region" description="Helical" evidence="9">
    <location>
        <begin position="316"/>
        <end position="342"/>
    </location>
</feature>
<dbReference type="PANTHER" id="PTHR30047">
    <property type="entry name" value="HIGH-AFFINITY CHOLINE TRANSPORT PROTEIN-RELATED"/>
    <property type="match status" value="1"/>
</dbReference>
<feature type="transmembrane region" description="Helical" evidence="9">
    <location>
        <begin position="373"/>
        <end position="391"/>
    </location>
</feature>
<evidence type="ECO:0000313" key="11">
    <source>
        <dbReference type="Proteomes" id="UP000766570"/>
    </source>
</evidence>
<evidence type="ECO:0000256" key="1">
    <source>
        <dbReference type="ARBA" id="ARBA00004651"/>
    </source>
</evidence>
<keyword evidence="7 9" id="KW-0472">Membrane</keyword>
<accession>A0ABS4W7V9</accession>
<protein>
    <submittedName>
        <fullName evidence="10">Choline/carnitine/betaine transport</fullName>
    </submittedName>
</protein>
<dbReference type="RefSeq" id="WP_209905624.1">
    <property type="nucleotide sequence ID" value="NZ_BAAAMI010000009.1"/>
</dbReference>
<evidence type="ECO:0000313" key="10">
    <source>
        <dbReference type="EMBL" id="MBP2372289.1"/>
    </source>
</evidence>
<comment type="subcellular location">
    <subcellularLocation>
        <location evidence="1">Cell membrane</location>
        <topology evidence="1">Multi-pass membrane protein</topology>
    </subcellularLocation>
</comment>
<keyword evidence="5 9" id="KW-0812">Transmembrane</keyword>
<dbReference type="Pfam" id="PF02028">
    <property type="entry name" value="BCCT"/>
    <property type="match status" value="1"/>
</dbReference>
<keyword evidence="3" id="KW-0813">Transport</keyword>
<feature type="transmembrane region" description="Helical" evidence="9">
    <location>
        <begin position="101"/>
        <end position="121"/>
    </location>
</feature>
<dbReference type="InterPro" id="IPR000060">
    <property type="entry name" value="BCCT_transptr"/>
</dbReference>
<dbReference type="PROSITE" id="PS01303">
    <property type="entry name" value="BCCT"/>
    <property type="match status" value="1"/>
</dbReference>
<evidence type="ECO:0000256" key="2">
    <source>
        <dbReference type="ARBA" id="ARBA00005658"/>
    </source>
</evidence>
<feature type="transmembrane region" description="Helical" evidence="9">
    <location>
        <begin position="242"/>
        <end position="263"/>
    </location>
</feature>
<evidence type="ECO:0000256" key="7">
    <source>
        <dbReference type="ARBA" id="ARBA00023136"/>
    </source>
</evidence>
<evidence type="ECO:0000256" key="5">
    <source>
        <dbReference type="ARBA" id="ARBA00022692"/>
    </source>
</evidence>
<evidence type="ECO:0000256" key="6">
    <source>
        <dbReference type="ARBA" id="ARBA00022989"/>
    </source>
</evidence>
<feature type="transmembrane region" description="Helical" evidence="9">
    <location>
        <begin position="141"/>
        <end position="162"/>
    </location>
</feature>
<keyword evidence="4" id="KW-1003">Cell membrane</keyword>